<dbReference type="PANTHER" id="PTHR40472">
    <property type="entry name" value="RICIN B-TYPE LECTIN DOMAIN-CONTAINING PROTEIN"/>
    <property type="match status" value="1"/>
</dbReference>
<dbReference type="Ensembl" id="ENSGMOT00000052153.1">
    <property type="protein sequence ID" value="ENSGMOP00000043050.1"/>
    <property type="gene ID" value="ENSGMOG00000023068.1"/>
</dbReference>
<dbReference type="InterPro" id="IPR039051">
    <property type="entry name" value="SE-CTX-like"/>
</dbReference>
<reference evidence="2" key="1">
    <citation type="submission" date="2025-08" db="UniProtKB">
        <authorList>
            <consortium name="Ensembl"/>
        </authorList>
    </citation>
    <scope>IDENTIFICATION</scope>
</reference>
<proteinExistence type="predicted"/>
<gene>
    <name evidence="2" type="primary">LOC115545029</name>
</gene>
<feature type="coiled-coil region" evidence="1">
    <location>
        <begin position="56"/>
        <end position="83"/>
    </location>
</feature>
<dbReference type="KEGG" id="gmh:115545029"/>
<dbReference type="AlphaFoldDB" id="A0A8C5BA26"/>
<dbReference type="Proteomes" id="UP000694546">
    <property type="component" value="Chromosome 6"/>
</dbReference>
<evidence type="ECO:0000313" key="3">
    <source>
        <dbReference type="Proteomes" id="UP000694546"/>
    </source>
</evidence>
<dbReference type="PANTHER" id="PTHR40472:SF10">
    <property type="entry name" value="RAPUNZEL 5"/>
    <property type="match status" value="1"/>
</dbReference>
<evidence type="ECO:0000313" key="2">
    <source>
        <dbReference type="Ensembl" id="ENSGMOP00000043050.1"/>
    </source>
</evidence>
<dbReference type="GeneID" id="115545029"/>
<dbReference type="OrthoDB" id="8549910at2759"/>
<reference evidence="2" key="2">
    <citation type="submission" date="2025-09" db="UniProtKB">
        <authorList>
            <consortium name="Ensembl"/>
        </authorList>
    </citation>
    <scope>IDENTIFICATION</scope>
</reference>
<dbReference type="GeneTree" id="ENSGT00390000008158"/>
<name>A0A8C5BA26_GADMO</name>
<dbReference type="RefSeq" id="XP_030213615.1">
    <property type="nucleotide sequence ID" value="XM_030357755.1"/>
</dbReference>
<evidence type="ECO:0000256" key="1">
    <source>
        <dbReference type="SAM" id="Coils"/>
    </source>
</evidence>
<accession>A0A8C5BA26</accession>
<dbReference type="OMA" id="WLERWDD"/>
<sequence>MTDWLLKNKDAFERAVAMMGKGCEVLASTVGQLHPILEAVFMTSAEILGNPEGKEARYLTEQFEQLNLKLEVLQAEEQIARERVRSSMNKQSFDREAQMLSQYEKFQEFINAKPKFKAKKKEKFLSHYENTDGDLNLDALYNAVIGKDITGTPMLENVVSVEARGRWAVEGFCASLKKLFVVGILAVMGHAALKEGEIDQEMVKKWQDRMETVEILMKAAVDDCTQNFAEQAKADTEHELLDKTGSLSGDFIKPILASLVKKYDWVSWSVRVLRAEEWFLYSWVVGKKFSGWAGGENYFEASTKNKFMVEVSFCVEPVVLDQTHIRKAIEGQRMKRNMVDVAATLSGNVPDCLVHAVHPWKDVEEVNNFKPECYYFVKHKSAYICIHPL</sequence>
<keyword evidence="3" id="KW-1185">Reference proteome</keyword>
<keyword evidence="1" id="KW-0175">Coiled coil</keyword>
<organism evidence="2 3">
    <name type="scientific">Gadus morhua</name>
    <name type="common">Atlantic cod</name>
    <dbReference type="NCBI Taxonomy" id="8049"/>
    <lineage>
        <taxon>Eukaryota</taxon>
        <taxon>Metazoa</taxon>
        <taxon>Chordata</taxon>
        <taxon>Craniata</taxon>
        <taxon>Vertebrata</taxon>
        <taxon>Euteleostomi</taxon>
        <taxon>Actinopterygii</taxon>
        <taxon>Neopterygii</taxon>
        <taxon>Teleostei</taxon>
        <taxon>Neoteleostei</taxon>
        <taxon>Acanthomorphata</taxon>
        <taxon>Zeiogadaria</taxon>
        <taxon>Gadariae</taxon>
        <taxon>Gadiformes</taxon>
        <taxon>Gadoidei</taxon>
        <taxon>Gadidae</taxon>
        <taxon>Gadus</taxon>
    </lineage>
</organism>
<protein>
    <submittedName>
        <fullName evidence="2">Uncharacterized LOC115545029</fullName>
    </submittedName>
</protein>